<gene>
    <name evidence="1" type="ORF">NK6_4258</name>
</gene>
<reference evidence="1 2" key="1">
    <citation type="submission" date="2014-11" db="EMBL/GenBank/DDBJ databases">
        <title>Symbiosis island explosion on the genome of extra-slow-growing strains of soybean bradyrhizobia with massive insertion sequences.</title>
        <authorList>
            <person name="Iida T."/>
            <person name="Minamisawa K."/>
        </authorList>
    </citation>
    <scope>NUCLEOTIDE SEQUENCE [LARGE SCALE GENOMIC DNA]</scope>
    <source>
        <strain evidence="1 2">NK6</strain>
    </source>
</reference>
<proteinExistence type="predicted"/>
<dbReference type="AlphaFoldDB" id="A0A0E4BQH6"/>
<dbReference type="Proteomes" id="UP000063308">
    <property type="component" value="Chromosome"/>
</dbReference>
<sequence length="36" mass="3807">MRKLVLACGQVICAAKVLFKPANQFTSAAISRCPGI</sequence>
<evidence type="ECO:0000313" key="2">
    <source>
        <dbReference type="Proteomes" id="UP000063308"/>
    </source>
</evidence>
<name>A0A0E4BQH6_9BRAD</name>
<protein>
    <submittedName>
        <fullName evidence="1">Uncharacterized protein</fullName>
    </submittedName>
</protein>
<accession>A0A0E4BQH6</accession>
<organism evidence="1 2">
    <name type="scientific">Bradyrhizobium diazoefficiens</name>
    <dbReference type="NCBI Taxonomy" id="1355477"/>
    <lineage>
        <taxon>Bacteria</taxon>
        <taxon>Pseudomonadati</taxon>
        <taxon>Pseudomonadota</taxon>
        <taxon>Alphaproteobacteria</taxon>
        <taxon>Hyphomicrobiales</taxon>
        <taxon>Nitrobacteraceae</taxon>
        <taxon>Bradyrhizobium</taxon>
    </lineage>
</organism>
<dbReference type="EMBL" id="AP014685">
    <property type="protein sequence ID" value="BAR57426.1"/>
    <property type="molecule type" value="Genomic_DNA"/>
</dbReference>
<evidence type="ECO:0000313" key="1">
    <source>
        <dbReference type="EMBL" id="BAR57426.1"/>
    </source>
</evidence>